<keyword evidence="1" id="KW-0732">Signal</keyword>
<dbReference type="OrthoDB" id="5393888at2"/>
<keyword evidence="4" id="KW-1185">Reference proteome</keyword>
<dbReference type="Pfam" id="PF14258">
    <property type="entry name" value="DUF4350"/>
    <property type="match status" value="1"/>
</dbReference>
<dbReference type="InterPro" id="IPR029062">
    <property type="entry name" value="Class_I_gatase-like"/>
</dbReference>
<dbReference type="EMBL" id="CP009788">
    <property type="protein sequence ID" value="AJE02715.1"/>
    <property type="molecule type" value="Genomic_DNA"/>
</dbReference>
<dbReference type="KEGG" id="gpi:GPICK_04440"/>
<dbReference type="InterPro" id="IPR025646">
    <property type="entry name" value="DUF4350"/>
</dbReference>
<dbReference type="Proteomes" id="UP000057609">
    <property type="component" value="Chromosome"/>
</dbReference>
<organism evidence="3 4">
    <name type="scientific">Geobacter pickeringii</name>
    <dbReference type="NCBI Taxonomy" id="345632"/>
    <lineage>
        <taxon>Bacteria</taxon>
        <taxon>Pseudomonadati</taxon>
        <taxon>Thermodesulfobacteriota</taxon>
        <taxon>Desulfuromonadia</taxon>
        <taxon>Geobacterales</taxon>
        <taxon>Geobacteraceae</taxon>
        <taxon>Geobacter</taxon>
    </lineage>
</organism>
<feature type="chain" id="PRO_5002098911" description="DUF4350 domain-containing protein" evidence="1">
    <location>
        <begin position="30"/>
        <end position="254"/>
    </location>
</feature>
<proteinExistence type="predicted"/>
<protein>
    <recommendedName>
        <fullName evidence="2">DUF4350 domain-containing protein</fullName>
    </recommendedName>
</protein>
<dbReference type="AlphaFoldDB" id="A0A0B5BDV2"/>
<dbReference type="SUPFAM" id="SSF52317">
    <property type="entry name" value="Class I glutamine amidotransferase-like"/>
    <property type="match status" value="1"/>
</dbReference>
<dbReference type="RefSeq" id="WP_039740823.1">
    <property type="nucleotide sequence ID" value="NZ_CP009788.1"/>
</dbReference>
<evidence type="ECO:0000313" key="4">
    <source>
        <dbReference type="Proteomes" id="UP000057609"/>
    </source>
</evidence>
<dbReference type="STRING" id="345632.GPICK_04440"/>
<evidence type="ECO:0000313" key="3">
    <source>
        <dbReference type="EMBL" id="AJE02715.1"/>
    </source>
</evidence>
<sequence>MKKFRTRLFSGLMAAVAALLSAVAVSWGAEPQLLVDQGHGQRFVIEEEGELQLSRFAAILREEGTRVGSTRERLTDASLAKVDGLVISGPFAEVEAAEVEAVVRFLERGGRVALMLHVGQPLAGLIHRVGGDFSNAVLHERENVIGGDDLTFRVRDLASHPLFNGVEQFGLYGVWALDGLKPLARTSPTAWVDLNGDGKLSAGDATGSFTVVAEGSVGAGRILIFGDDAIFQNKFLDPDNGRLARNLARWLAGR</sequence>
<evidence type="ECO:0000256" key="1">
    <source>
        <dbReference type="SAM" id="SignalP"/>
    </source>
</evidence>
<reference evidence="3 4" key="1">
    <citation type="journal article" date="2015" name="Genome Announc.">
        <title>Complete Genome of Geobacter pickeringii G13T, a Metal-Reducing Isolate from Sedimentary Kaolin Deposits.</title>
        <authorList>
            <person name="Badalamenti J.P."/>
            <person name="Bond D.R."/>
        </authorList>
    </citation>
    <scope>NUCLEOTIDE SEQUENCE [LARGE SCALE GENOMIC DNA]</scope>
    <source>
        <strain evidence="3 4">G13</strain>
    </source>
</reference>
<accession>A0A0B5BDV2</accession>
<gene>
    <name evidence="3" type="ORF">GPICK_04440</name>
</gene>
<dbReference type="Gene3D" id="3.40.50.880">
    <property type="match status" value="1"/>
</dbReference>
<evidence type="ECO:0000259" key="2">
    <source>
        <dbReference type="Pfam" id="PF14258"/>
    </source>
</evidence>
<name>A0A0B5BDV2_9BACT</name>
<feature type="signal peptide" evidence="1">
    <location>
        <begin position="1"/>
        <end position="29"/>
    </location>
</feature>
<feature type="domain" description="DUF4350" evidence="2">
    <location>
        <begin position="54"/>
        <end position="247"/>
    </location>
</feature>
<dbReference type="HOGENOM" id="CLU_1110172_0_0_7"/>